<name>A0A0C2YAG9_PARME</name>
<accession>A0A0C2YAG9</accession>
<organism evidence="1 2">
    <name type="scientific">Paramagnetospirillum magnetotacticum MS-1</name>
    <dbReference type="NCBI Taxonomy" id="272627"/>
    <lineage>
        <taxon>Bacteria</taxon>
        <taxon>Pseudomonadati</taxon>
        <taxon>Pseudomonadota</taxon>
        <taxon>Alphaproteobacteria</taxon>
        <taxon>Rhodospirillales</taxon>
        <taxon>Magnetospirillaceae</taxon>
        <taxon>Paramagnetospirillum</taxon>
    </lineage>
</organism>
<evidence type="ECO:0000313" key="2">
    <source>
        <dbReference type="Proteomes" id="UP000031971"/>
    </source>
</evidence>
<gene>
    <name evidence="1" type="ORF">CCC_01600</name>
</gene>
<dbReference type="EMBL" id="JXSL01000035">
    <property type="protein sequence ID" value="KIL96734.1"/>
    <property type="molecule type" value="Genomic_DNA"/>
</dbReference>
<reference evidence="1 2" key="1">
    <citation type="submission" date="2015-01" db="EMBL/GenBank/DDBJ databases">
        <title>Genome Sequence of Magnetospirillum magnetotacticum Strain MS-1.</title>
        <authorList>
            <person name="Marinov G.K."/>
            <person name="Smalley M.D."/>
            <person name="DeSalvo G."/>
        </authorList>
    </citation>
    <scope>NUCLEOTIDE SEQUENCE [LARGE SCALE GENOMIC DNA]</scope>
    <source>
        <strain evidence="1 2">MS-1</strain>
    </source>
</reference>
<dbReference type="OrthoDB" id="7356462at2"/>
<dbReference type="RefSeq" id="WP_041042973.1">
    <property type="nucleotide sequence ID" value="NZ_JXSL01000035.1"/>
</dbReference>
<proteinExistence type="predicted"/>
<protein>
    <submittedName>
        <fullName evidence="1">Uncharacterized protein</fullName>
    </submittedName>
</protein>
<dbReference type="Proteomes" id="UP000031971">
    <property type="component" value="Unassembled WGS sequence"/>
</dbReference>
<dbReference type="AlphaFoldDB" id="A0A0C2YAG9"/>
<sequence>MAQSVLFAVDYNQAPFCIVRAGDFRQAVKVASCFLAMPVAGSDEWRGPTPDEVAKLRARRPIDKERYAFAVMQTQFSAGGEVELSAIPLGRTA</sequence>
<evidence type="ECO:0000313" key="1">
    <source>
        <dbReference type="EMBL" id="KIL96734.1"/>
    </source>
</evidence>
<comment type="caution">
    <text evidence="1">The sequence shown here is derived from an EMBL/GenBank/DDBJ whole genome shotgun (WGS) entry which is preliminary data.</text>
</comment>
<keyword evidence="2" id="KW-1185">Reference proteome</keyword>